<dbReference type="GO" id="GO:0030127">
    <property type="term" value="C:COPII vesicle coat"/>
    <property type="evidence" value="ECO:0007669"/>
    <property type="project" value="TreeGrafter"/>
</dbReference>
<sequence length="327" mass="35557">MEMQASTADLSSDAKVVETYHEDAVHDAQFDFYGSKLATCSSDRTIRVFDVQKGEAVGAGETLVGHEGPVWQVAWAHPSFGTILASASYDGKVFIWKNESTNGSYGSGGWARIKDHALHTASVNAIAWAPHELGATLACASSDGRVSVLTFNEDGSWSVDLVAAHPGGCHAVSWMPVSTATTEPGAPMMCRLATAGCDAVVKIWEFSEEHNRYVEIDQLKQHRDWVRDVAFAPSLGLARTYLATASQDRTVLIWTQDTPNDPWKCTPLLPGAKAEDRTKFADTVWRVSWSVSGNVLAVSCGDGKVSLWKENLKGDWECISEYVCPVN</sequence>
<dbReference type="GO" id="GO:0032527">
    <property type="term" value="P:protein exit from endoplasmic reticulum"/>
    <property type="evidence" value="ECO:0007669"/>
    <property type="project" value="TreeGrafter"/>
</dbReference>
<dbReference type="GO" id="GO:0090114">
    <property type="term" value="P:COPII-coated vesicle budding"/>
    <property type="evidence" value="ECO:0007669"/>
    <property type="project" value="TreeGrafter"/>
</dbReference>
<protein>
    <submittedName>
        <fullName evidence="12">GTPase-activating protein S13</fullName>
    </submittedName>
</protein>
<evidence type="ECO:0000256" key="6">
    <source>
        <dbReference type="ARBA" id="ARBA00022816"/>
    </source>
</evidence>
<evidence type="ECO:0000313" key="13">
    <source>
        <dbReference type="Proteomes" id="UP001217582"/>
    </source>
</evidence>
<dbReference type="Pfam" id="PF00400">
    <property type="entry name" value="WD40"/>
    <property type="match status" value="4"/>
</dbReference>
<dbReference type="Gene3D" id="2.130.10.10">
    <property type="entry name" value="YVTN repeat-like/Quinoprotein amine dehydrogenase"/>
    <property type="match status" value="1"/>
</dbReference>
<name>A0AAJ6CMG7_9BASI</name>
<feature type="repeat" description="WD" evidence="11">
    <location>
        <begin position="18"/>
        <end position="59"/>
    </location>
</feature>
<keyword evidence="3" id="KW-0813">Transport</keyword>
<dbReference type="SUPFAM" id="SSF50978">
    <property type="entry name" value="WD40 repeat-like"/>
    <property type="match status" value="1"/>
</dbReference>
<proteinExistence type="inferred from homology"/>
<dbReference type="PANTHER" id="PTHR11024:SF2">
    <property type="entry name" value="PROTEIN SEC13 HOMOLOG"/>
    <property type="match status" value="1"/>
</dbReference>
<reference evidence="12 13" key="1">
    <citation type="submission" date="2023-03" db="EMBL/GenBank/DDBJ databases">
        <title>Mating type loci evolution in Malassezia.</title>
        <authorList>
            <person name="Coelho M.A."/>
        </authorList>
    </citation>
    <scope>NUCLEOTIDE SEQUENCE [LARGE SCALE GENOMIC DNA]</scope>
    <source>
        <strain evidence="12 13">CBS 13387</strain>
    </source>
</reference>
<dbReference type="PANTHER" id="PTHR11024">
    <property type="entry name" value="NUCLEAR PORE COMPLEX PROTEIN SEC13 / SEH1 FAMILY MEMBER"/>
    <property type="match status" value="1"/>
</dbReference>
<keyword evidence="9" id="KW-0906">Nuclear pore complex</keyword>
<dbReference type="GO" id="GO:0006606">
    <property type="term" value="P:protein import into nucleus"/>
    <property type="evidence" value="ECO:0007669"/>
    <property type="project" value="TreeGrafter"/>
</dbReference>
<keyword evidence="5" id="KW-0677">Repeat</keyword>
<dbReference type="SMART" id="SM00320">
    <property type="entry name" value="WD40"/>
    <property type="match status" value="6"/>
</dbReference>
<dbReference type="PROSITE" id="PS50294">
    <property type="entry name" value="WD_REPEATS_REGION"/>
    <property type="match status" value="2"/>
</dbReference>
<evidence type="ECO:0000256" key="1">
    <source>
        <dbReference type="ARBA" id="ARBA00004567"/>
    </source>
</evidence>
<keyword evidence="7" id="KW-0653">Protein transport</keyword>
<feature type="repeat" description="WD" evidence="11">
    <location>
        <begin position="63"/>
        <end position="97"/>
    </location>
</feature>
<keyword evidence="8" id="KW-0811">Translocation</keyword>
<organism evidence="12 13">
    <name type="scientific">Malassezia arunalokei</name>
    <dbReference type="NCBI Taxonomy" id="1514897"/>
    <lineage>
        <taxon>Eukaryota</taxon>
        <taxon>Fungi</taxon>
        <taxon>Dikarya</taxon>
        <taxon>Basidiomycota</taxon>
        <taxon>Ustilaginomycotina</taxon>
        <taxon>Malasseziomycetes</taxon>
        <taxon>Malasseziales</taxon>
        <taxon>Malasseziaceae</taxon>
        <taxon>Malassezia</taxon>
    </lineage>
</organism>
<evidence type="ECO:0000256" key="2">
    <source>
        <dbReference type="ARBA" id="ARBA00010102"/>
    </source>
</evidence>
<evidence type="ECO:0000256" key="4">
    <source>
        <dbReference type="ARBA" id="ARBA00022574"/>
    </source>
</evidence>
<evidence type="ECO:0000313" key="12">
    <source>
        <dbReference type="EMBL" id="WFD16537.1"/>
    </source>
</evidence>
<accession>A0AAJ6CMG7</accession>
<comment type="similarity">
    <text evidence="2">Belongs to the WD repeat SEC13 family.</text>
</comment>
<evidence type="ECO:0000256" key="11">
    <source>
        <dbReference type="PROSITE-ProRule" id="PRU00221"/>
    </source>
</evidence>
<dbReference type="GO" id="GO:0031080">
    <property type="term" value="C:nuclear pore outer ring"/>
    <property type="evidence" value="ECO:0007669"/>
    <property type="project" value="TreeGrafter"/>
</dbReference>
<keyword evidence="6" id="KW-0509">mRNA transport</keyword>
<dbReference type="InterPro" id="IPR036322">
    <property type="entry name" value="WD40_repeat_dom_sf"/>
</dbReference>
<evidence type="ECO:0000256" key="8">
    <source>
        <dbReference type="ARBA" id="ARBA00023010"/>
    </source>
</evidence>
<evidence type="ECO:0000256" key="7">
    <source>
        <dbReference type="ARBA" id="ARBA00022927"/>
    </source>
</evidence>
<dbReference type="GO" id="GO:0032008">
    <property type="term" value="P:positive regulation of TOR signaling"/>
    <property type="evidence" value="ECO:0007669"/>
    <property type="project" value="TreeGrafter"/>
</dbReference>
<evidence type="ECO:0000256" key="3">
    <source>
        <dbReference type="ARBA" id="ARBA00022448"/>
    </source>
</evidence>
<dbReference type="EMBL" id="CP119920">
    <property type="protein sequence ID" value="WFD16537.1"/>
    <property type="molecule type" value="Genomic_DNA"/>
</dbReference>
<evidence type="ECO:0000256" key="5">
    <source>
        <dbReference type="ARBA" id="ARBA00022737"/>
    </source>
</evidence>
<dbReference type="AlphaFoldDB" id="A0AAJ6CMG7"/>
<dbReference type="Proteomes" id="UP001217582">
    <property type="component" value="Chromosome 5"/>
</dbReference>
<dbReference type="InterPro" id="IPR015943">
    <property type="entry name" value="WD40/YVTN_repeat-like_dom_sf"/>
</dbReference>
<dbReference type="GO" id="GO:0051028">
    <property type="term" value="P:mRNA transport"/>
    <property type="evidence" value="ECO:0007669"/>
    <property type="project" value="UniProtKB-KW"/>
</dbReference>
<dbReference type="InterPro" id="IPR037363">
    <property type="entry name" value="Sec13/Seh1_fam"/>
</dbReference>
<dbReference type="GO" id="GO:0005198">
    <property type="term" value="F:structural molecule activity"/>
    <property type="evidence" value="ECO:0007669"/>
    <property type="project" value="InterPro"/>
</dbReference>
<evidence type="ECO:0000256" key="10">
    <source>
        <dbReference type="ARBA" id="ARBA00023242"/>
    </source>
</evidence>
<keyword evidence="13" id="KW-1185">Reference proteome</keyword>
<dbReference type="PROSITE" id="PS50082">
    <property type="entry name" value="WD_REPEATS_2"/>
    <property type="match status" value="3"/>
</dbReference>
<dbReference type="InterPro" id="IPR001680">
    <property type="entry name" value="WD40_rpt"/>
</dbReference>
<keyword evidence="10" id="KW-0539">Nucleus</keyword>
<keyword evidence="4 11" id="KW-0853">WD repeat</keyword>
<gene>
    <name evidence="12" type="primary">SEC13</name>
    <name evidence="12" type="ORF">MARU1_002575</name>
</gene>
<comment type="subcellular location">
    <subcellularLocation>
        <location evidence="1">Nucleus</location>
        <location evidence="1">Nuclear pore complex</location>
    </subcellularLocation>
</comment>
<evidence type="ECO:0000256" key="9">
    <source>
        <dbReference type="ARBA" id="ARBA00023132"/>
    </source>
</evidence>
<feature type="repeat" description="WD" evidence="11">
    <location>
        <begin position="219"/>
        <end position="254"/>
    </location>
</feature>